<dbReference type="InterPro" id="IPR017946">
    <property type="entry name" value="PLC-like_Pdiesterase_TIM-brl"/>
</dbReference>
<accession>A0A922I6M7</accession>
<evidence type="ECO:0000256" key="4">
    <source>
        <dbReference type="ARBA" id="ARBA00023157"/>
    </source>
</evidence>
<dbReference type="SMART" id="SM00149">
    <property type="entry name" value="PLCYc"/>
    <property type="match status" value="1"/>
</dbReference>
<keyword evidence="3" id="KW-0460">Magnesium</keyword>
<dbReference type="PROSITE" id="PS50004">
    <property type="entry name" value="C2"/>
    <property type="match status" value="1"/>
</dbReference>
<dbReference type="InterPro" id="IPR001711">
    <property type="entry name" value="PLipase_C_Pinositol-sp_Y"/>
</dbReference>
<dbReference type="Pfam" id="PF00387">
    <property type="entry name" value="PI-PLC-Y"/>
    <property type="match status" value="1"/>
</dbReference>
<evidence type="ECO:0000256" key="6">
    <source>
        <dbReference type="ARBA" id="ARBA00023239"/>
    </source>
</evidence>
<keyword evidence="4" id="KW-1015">Disulfide bond</keyword>
<keyword evidence="2" id="KW-0479">Metal-binding</keyword>
<dbReference type="PRINTS" id="PR00390">
    <property type="entry name" value="PHPHLIPASEC"/>
</dbReference>
<dbReference type="InterPro" id="IPR011992">
    <property type="entry name" value="EF-hand-dom_pair"/>
</dbReference>
<evidence type="ECO:0000259" key="9">
    <source>
        <dbReference type="PROSITE" id="PS50008"/>
    </source>
</evidence>
<dbReference type="EMBL" id="SDOV01000007">
    <property type="protein sequence ID" value="KAH7639119.1"/>
    <property type="molecule type" value="Genomic_DNA"/>
</dbReference>
<dbReference type="Pfam" id="PF00388">
    <property type="entry name" value="PI-PLC-X"/>
    <property type="match status" value="1"/>
</dbReference>
<keyword evidence="12" id="KW-1185">Reference proteome</keyword>
<keyword evidence="7" id="KW-0378">Hydrolase</keyword>
<evidence type="ECO:0000256" key="1">
    <source>
        <dbReference type="ARBA" id="ARBA00000110"/>
    </source>
</evidence>
<dbReference type="Pfam" id="PF00168">
    <property type="entry name" value="C2"/>
    <property type="match status" value="1"/>
</dbReference>
<dbReference type="InterPro" id="IPR000008">
    <property type="entry name" value="C2_dom"/>
</dbReference>
<dbReference type="PANTHER" id="PTHR10336">
    <property type="entry name" value="PHOSPHOINOSITIDE-SPECIFIC PHOSPHOLIPASE C FAMILY PROTEIN"/>
    <property type="match status" value="1"/>
</dbReference>
<dbReference type="OrthoDB" id="269822at2759"/>
<proteinExistence type="predicted"/>
<dbReference type="InterPro" id="IPR000909">
    <property type="entry name" value="PLipase_C_PInositol-sp_X_dom"/>
</dbReference>
<dbReference type="EC" id="3.1.4.11" evidence="7"/>
<gene>
    <name evidence="11" type="primary">PLCD3</name>
    <name evidence="11" type="ORF">DERF_005959</name>
    <name evidence="10" type="ORF">HUG17_3152</name>
</gene>
<dbReference type="GO" id="GO:0004435">
    <property type="term" value="F:phosphatidylinositol-4,5-bisphosphate phospholipase C activity"/>
    <property type="evidence" value="ECO:0007669"/>
    <property type="project" value="UniProtKB-EC"/>
</dbReference>
<dbReference type="InterPro" id="IPR001192">
    <property type="entry name" value="PI-PLC_fam"/>
</dbReference>
<dbReference type="PROSITE" id="PS50007">
    <property type="entry name" value="PIPLC_X_DOMAIN"/>
    <property type="match status" value="1"/>
</dbReference>
<dbReference type="GO" id="GO:0048015">
    <property type="term" value="P:phosphatidylinositol-mediated signaling"/>
    <property type="evidence" value="ECO:0007669"/>
    <property type="project" value="TreeGrafter"/>
</dbReference>
<dbReference type="AlphaFoldDB" id="A0A922I6M7"/>
<dbReference type="SUPFAM" id="SSF51695">
    <property type="entry name" value="PLC-like phosphodiesterases"/>
    <property type="match status" value="1"/>
</dbReference>
<sequence length="850" mass="102195">MNRKTFRYRLTHLRSQRQFWVVNVDKMAMKEANIVFNDHYVFISMSNHRIRIPLLKIEEIRIGQTTDNWITFRMKLKGKTNKTERDVQMIELLDIENSQSFSLIIKRDDHPLLCYSWDFYTKNIHLFQQLIMDEMQKKIAKCKQLHSFETHHEMLKFLYRRYLVKEGKILMHMIDQKVDEEETVATNHRRLQRRFQKFLYRLNLDIDKRYFQLIMRINGRLKSKNQSELLDLINQFDRRPYFNFLFNKYSISGRDMISREGLSLFFIEEQNERLTEDELNELMSEFSEEFQGQQFITRSAFYYIMETPKWSELFDYDQREICQDMTRPMTDYFIASSHNSYLSGNQLSSESSYEMYRKILLTGCRCIEIDLWDDVGNGGLGTTRPVIYHGYTLTTKIELQGVLETINSVAFEKSDYPLIISIENRCKQTENHRCIANLMHAIFKDRLYIEPISDDCLRFPSPEQMRGKIFIKCSKNQSLNKHFLSETDFDRRLPLGIMDIYLVSGDRRRDHLEQIQQQKYSKRERHEPVVIIKNDVEEDDESYLDKRYGFPIIRIRPPNLMNQRIISNYDDFNVQDEYDEGDNIIAAKSSGHHWDESFSSLINYFETRKFHSMSECLSDFKFHHMISRDERQSLELIELKVDEYREFTKNHMVRVYPSGWRQNSSNYWPLDHWNSGAQLVALNYQRSTLPMFLNNALFALNGQCGYVLKPTHLRYDSNDDDESLMKQQPLIKLRVKVLCGQFWNTFDNMFACQKVHLKIIIRVYCGHRKYRQVTEKNHNGFNPVWNETFDFPIDQPELTFVHFTLTNHDNFFAHYLISFNAIRKGYRFVPLYDKHYRLISFTKLFLHIDY</sequence>
<evidence type="ECO:0000256" key="2">
    <source>
        <dbReference type="ARBA" id="ARBA00022723"/>
    </source>
</evidence>
<reference evidence="10" key="3">
    <citation type="journal article" date="2021" name="World Allergy Organ. J.">
        <title>Chromosome-level assembly of Dermatophagoides farinae genome and transcriptome reveals two novel allergens Der f 37 and Der f 39.</title>
        <authorList>
            <person name="Chen J."/>
            <person name="Cai Z."/>
            <person name="Fan D."/>
            <person name="Hu J."/>
            <person name="Hou Y."/>
            <person name="He Y."/>
            <person name="Zhang Z."/>
            <person name="Zhao Z."/>
            <person name="Gao P."/>
            <person name="Hu W."/>
            <person name="Sun J."/>
            <person name="Li J."/>
            <person name="Ji K."/>
        </authorList>
    </citation>
    <scope>NUCLEOTIDE SEQUENCE</scope>
    <source>
        <strain evidence="10">JKM2019</strain>
    </source>
</reference>
<evidence type="ECO:0000256" key="7">
    <source>
        <dbReference type="RuleBase" id="RU361133"/>
    </source>
</evidence>
<comment type="catalytic activity">
    <reaction evidence="7">
        <text>a 1,2-diacyl-sn-glycero-3-phospho-(1D-myo-inositol-4,5-bisphosphate) + H2O = 1D-myo-inositol 1,4,5-trisphosphate + a 1,2-diacyl-sn-glycerol + H(+)</text>
        <dbReference type="Rhea" id="RHEA:33179"/>
        <dbReference type="ChEBI" id="CHEBI:15377"/>
        <dbReference type="ChEBI" id="CHEBI:15378"/>
        <dbReference type="ChEBI" id="CHEBI:17815"/>
        <dbReference type="ChEBI" id="CHEBI:58456"/>
        <dbReference type="ChEBI" id="CHEBI:203600"/>
        <dbReference type="EC" id="3.1.4.11"/>
    </reaction>
</comment>
<evidence type="ECO:0000313" key="11">
    <source>
        <dbReference type="EMBL" id="KAH9522380.1"/>
    </source>
</evidence>
<dbReference type="Gene3D" id="3.20.20.190">
    <property type="entry name" value="Phosphatidylinositol (PI) phosphodiesterase"/>
    <property type="match status" value="1"/>
</dbReference>
<evidence type="ECO:0000256" key="5">
    <source>
        <dbReference type="ARBA" id="ARBA00023224"/>
    </source>
</evidence>
<dbReference type="GO" id="GO:0051209">
    <property type="term" value="P:release of sequestered calcium ion into cytosol"/>
    <property type="evidence" value="ECO:0007669"/>
    <property type="project" value="TreeGrafter"/>
</dbReference>
<keyword evidence="7" id="KW-0443">Lipid metabolism</keyword>
<dbReference type="InterPro" id="IPR035892">
    <property type="entry name" value="C2_domain_sf"/>
</dbReference>
<dbReference type="SUPFAM" id="SSF49562">
    <property type="entry name" value="C2 domain (Calcium/lipid-binding domain, CaLB)"/>
    <property type="match status" value="1"/>
</dbReference>
<comment type="catalytic activity">
    <reaction evidence="1">
        <text>an N-(acyl)-sphingosylphosphoethanolamine = an N-(acyl)-sphingosyl-1,3-cyclic phosphate + ethanolamine</text>
        <dbReference type="Rhea" id="RHEA:60648"/>
        <dbReference type="ChEBI" id="CHEBI:57603"/>
        <dbReference type="ChEBI" id="CHEBI:143891"/>
        <dbReference type="ChEBI" id="CHEBI:143892"/>
    </reaction>
</comment>
<protein>
    <recommendedName>
        <fullName evidence="7">Phosphoinositide phospholipase C</fullName>
        <ecNumber evidence="7">3.1.4.11</ecNumber>
    </recommendedName>
</protein>
<dbReference type="CDD" id="cd08558">
    <property type="entry name" value="PI-PLCc_eukaryota"/>
    <property type="match status" value="1"/>
</dbReference>
<dbReference type="CDD" id="cd00275">
    <property type="entry name" value="C2_PLC_like"/>
    <property type="match status" value="1"/>
</dbReference>
<evidence type="ECO:0000313" key="12">
    <source>
        <dbReference type="Proteomes" id="UP000790347"/>
    </source>
</evidence>
<dbReference type="SMART" id="SM00148">
    <property type="entry name" value="PLCXc"/>
    <property type="match status" value="1"/>
</dbReference>
<dbReference type="SMART" id="SM00239">
    <property type="entry name" value="C2"/>
    <property type="match status" value="1"/>
</dbReference>
<dbReference type="PROSITE" id="PS50008">
    <property type="entry name" value="PIPLC_Y_DOMAIN"/>
    <property type="match status" value="1"/>
</dbReference>
<organism evidence="11 12">
    <name type="scientific">Dermatophagoides farinae</name>
    <name type="common">American house dust mite</name>
    <dbReference type="NCBI Taxonomy" id="6954"/>
    <lineage>
        <taxon>Eukaryota</taxon>
        <taxon>Metazoa</taxon>
        <taxon>Ecdysozoa</taxon>
        <taxon>Arthropoda</taxon>
        <taxon>Chelicerata</taxon>
        <taxon>Arachnida</taxon>
        <taxon>Acari</taxon>
        <taxon>Acariformes</taxon>
        <taxon>Sarcoptiformes</taxon>
        <taxon>Astigmata</taxon>
        <taxon>Psoroptidia</taxon>
        <taxon>Analgoidea</taxon>
        <taxon>Pyroglyphidae</taxon>
        <taxon>Dermatophagoidinae</taxon>
        <taxon>Dermatophagoides</taxon>
    </lineage>
</organism>
<reference evidence="11" key="1">
    <citation type="submission" date="2013-05" db="EMBL/GenBank/DDBJ databases">
        <authorList>
            <person name="Yim A.K.Y."/>
            <person name="Chan T.F."/>
            <person name="Ji K.M."/>
            <person name="Liu X.Y."/>
            <person name="Zhou J.W."/>
            <person name="Li R.Q."/>
            <person name="Yang K.Y."/>
            <person name="Li J."/>
            <person name="Li M."/>
            <person name="Law P.T.W."/>
            <person name="Wu Y.L."/>
            <person name="Cai Z.L."/>
            <person name="Qin H."/>
            <person name="Bao Y."/>
            <person name="Leung R.K.K."/>
            <person name="Ng P.K.S."/>
            <person name="Zou J."/>
            <person name="Zhong X.J."/>
            <person name="Ran P.X."/>
            <person name="Zhong N.S."/>
            <person name="Liu Z.G."/>
            <person name="Tsui S.K.W."/>
        </authorList>
    </citation>
    <scope>NUCLEOTIDE SEQUENCE</scope>
    <source>
        <strain evidence="11">Derf</strain>
        <tissue evidence="11">Whole organism</tissue>
    </source>
</reference>
<dbReference type="SUPFAM" id="SSF47473">
    <property type="entry name" value="EF-hand"/>
    <property type="match status" value="1"/>
</dbReference>
<name>A0A922I6M7_DERFA</name>
<dbReference type="Proteomes" id="UP000828236">
    <property type="component" value="Unassembled WGS sequence"/>
</dbReference>
<dbReference type="GO" id="GO:0046872">
    <property type="term" value="F:metal ion binding"/>
    <property type="evidence" value="ECO:0007669"/>
    <property type="project" value="UniProtKB-KW"/>
</dbReference>
<evidence type="ECO:0000313" key="10">
    <source>
        <dbReference type="EMBL" id="KAH7639119.1"/>
    </source>
</evidence>
<dbReference type="PANTHER" id="PTHR10336:SF82">
    <property type="entry name" value="PHOSPHOINOSITIDE PHOSPHOLIPASE C"/>
    <property type="match status" value="1"/>
</dbReference>
<evidence type="ECO:0000259" key="8">
    <source>
        <dbReference type="PROSITE" id="PS50004"/>
    </source>
</evidence>
<reference evidence="10" key="2">
    <citation type="submission" date="2020-06" db="EMBL/GenBank/DDBJ databases">
        <authorList>
            <person name="Ji K."/>
            <person name="Li J."/>
        </authorList>
    </citation>
    <scope>NUCLEOTIDE SEQUENCE</scope>
    <source>
        <strain evidence="10">JKM2019</strain>
        <tissue evidence="10">Whole body</tissue>
    </source>
</reference>
<feature type="domain" description="C2" evidence="8">
    <location>
        <begin position="709"/>
        <end position="839"/>
    </location>
</feature>
<dbReference type="EMBL" id="ASGP02000002">
    <property type="protein sequence ID" value="KAH9522380.1"/>
    <property type="molecule type" value="Genomic_DNA"/>
</dbReference>
<keyword evidence="7" id="KW-0442">Lipid degradation</keyword>
<dbReference type="GO" id="GO:0016042">
    <property type="term" value="P:lipid catabolic process"/>
    <property type="evidence" value="ECO:0007669"/>
    <property type="project" value="UniProtKB-KW"/>
</dbReference>
<keyword evidence="6" id="KW-0456">Lyase</keyword>
<feature type="domain" description="PI-PLC Y-box" evidence="9">
    <location>
        <begin position="598"/>
        <end position="714"/>
    </location>
</feature>
<dbReference type="Gene3D" id="2.60.40.150">
    <property type="entry name" value="C2 domain"/>
    <property type="match status" value="1"/>
</dbReference>
<keyword evidence="5" id="KW-0807">Transducer</keyword>
<dbReference type="Proteomes" id="UP000790347">
    <property type="component" value="Unassembled WGS sequence"/>
</dbReference>
<comment type="caution">
    <text evidence="11">The sequence shown here is derived from an EMBL/GenBank/DDBJ whole genome shotgun (WGS) entry which is preliminary data.</text>
</comment>
<dbReference type="GO" id="GO:0016829">
    <property type="term" value="F:lyase activity"/>
    <property type="evidence" value="ECO:0007669"/>
    <property type="project" value="UniProtKB-KW"/>
</dbReference>
<reference evidence="11" key="4">
    <citation type="journal article" date="2022" name="Res Sq">
        <title>Comparative Genomics Reveals Insights into the Divergent Evolution of Astigmatic Mites and Household Pest Adaptations.</title>
        <authorList>
            <person name="Xiong Q."/>
            <person name="Wan A.T.-Y."/>
            <person name="Liu X.-Y."/>
            <person name="Fung C.S.-H."/>
            <person name="Xiao X."/>
            <person name="Malainual N."/>
            <person name="Hou J."/>
            <person name="Wang L."/>
            <person name="Wang M."/>
            <person name="Yang K."/>
            <person name="Cui Y."/>
            <person name="Leung E."/>
            <person name="Nong W."/>
            <person name="Shin S.-K."/>
            <person name="Au S."/>
            <person name="Jeong K.Y."/>
            <person name="Chew F.T."/>
            <person name="Hui J."/>
            <person name="Leung T.F."/>
            <person name="Tungtrongchitr A."/>
            <person name="Zhong N."/>
            <person name="Liu Z."/>
            <person name="Tsui S."/>
        </authorList>
    </citation>
    <scope>NUCLEOTIDE SEQUENCE</scope>
    <source>
        <strain evidence="11">Derf</strain>
        <tissue evidence="11">Whole organism</tissue>
    </source>
</reference>
<evidence type="ECO:0000256" key="3">
    <source>
        <dbReference type="ARBA" id="ARBA00022842"/>
    </source>
</evidence>